<evidence type="ECO:0000256" key="2">
    <source>
        <dbReference type="SAM" id="MobiDB-lite"/>
    </source>
</evidence>
<dbReference type="InterPro" id="IPR011990">
    <property type="entry name" value="TPR-like_helical_dom_sf"/>
</dbReference>
<keyword evidence="3" id="KW-1133">Transmembrane helix</keyword>
<feature type="repeat" description="TPR" evidence="1">
    <location>
        <begin position="664"/>
        <end position="697"/>
    </location>
</feature>
<feature type="region of interest" description="Disordered" evidence="2">
    <location>
        <begin position="429"/>
        <end position="462"/>
    </location>
</feature>
<organism evidence="5 6">
    <name type="scientific">Streptomyces bathyalis</name>
    <dbReference type="NCBI Taxonomy" id="2710756"/>
    <lineage>
        <taxon>Bacteria</taxon>
        <taxon>Bacillati</taxon>
        <taxon>Actinomycetota</taxon>
        <taxon>Actinomycetes</taxon>
        <taxon>Kitasatosporales</taxon>
        <taxon>Streptomycetaceae</taxon>
        <taxon>Streptomyces</taxon>
    </lineage>
</organism>
<keyword evidence="3" id="KW-0472">Membrane</keyword>
<gene>
    <name evidence="5" type="ORF">G4Z16_19850</name>
</gene>
<keyword evidence="3" id="KW-0812">Transmembrane</keyword>
<dbReference type="SUPFAM" id="SSF52540">
    <property type="entry name" value="P-loop containing nucleoside triphosphate hydrolases"/>
    <property type="match status" value="1"/>
</dbReference>
<sequence length="1046" mass="111610">MTTTGRRAVSRHLLAGASFVVASLLGILEGLATNTLAWLGDSAWVAWPAVAVLLAAAFVIELRSSRGAPDAIAVPDELPRDVGDFTGREQELLKLRNLIRQGADTLLISAIDGTPGVGKSTLLVHLAHQIVGRYPDARLYANLRGADDQGPAEPHAVLEQFLHSLGEHRIPQHPDAAAARYRSLLAGKRALVLLDNASDDAQVRPLLPGSPTCTVVVTSRARLTGLEGARQLTLKVFSEAEATELLRRIVGPERADEDEASTAAVVAACGRLPLALRIAGARLASRPDWTMATLAGRLADERRRLEELTAGNLDVRASFMISYRELSDEERRLFRLAALARTADLPVGAAARAADLSEEEVKAPLDRLVELHLLEPAASSEGLQFHDLLRLFARERSEDEDTADVREGALGRVMEWYLSRVAVADRVGGSSISRDEPASPATSPSTTASRSADRGPSGASSWLEREQENVAALIDQAAGLPDPLRPYCWRLAFALVPYLELRGDLAAWSATARTAAVAADESGEVVPRALALAGLGRLDAALGDAEGAEERFEGAVRLLRGEGSAMGEGELPDERQRPLAQVLHGQAAARLRRGEHQAARSAAEQAHVIYQRLPSSTGIGPHEIACAATLGDIAAASGRFAQAEEYYDEALRKQREAPDAADRAAVLARLGEAHRSRGRYDAAGAAFDEAAALHRDRGDEAARADMLEQAGITHDAAGRHSDAVAAYTSSRDIHRSLGRHSQECRLSCNEALSLWHLGRRERAVEALRAGIRTARRLGAADVEADARLNLSEILLGQGDAQRAARSAQAAHDRYAELDDPAGRARALTSLARARGRQGDFSGALGALKSARTEAERAHDDRTKASVLMEMGLTHRDSGSGGSAGRKHLEEAARTATSLMIPEPALAGRALMHLGGAEARAGRIGEAVTHFRQACEEYRLSGDRELEAATQMYLGRVLREGRPRYGASGNAYGRAADVFQAMGDAQGEGRALAGAGAALALSGDAGAARENFSRALALLSGEDARAVQRLNDVLRSGRPLRTDELPW</sequence>
<dbReference type="Gene3D" id="1.25.40.10">
    <property type="entry name" value="Tetratricopeptide repeat domain"/>
    <property type="match status" value="2"/>
</dbReference>
<dbReference type="PANTHER" id="PTHR47691">
    <property type="entry name" value="REGULATOR-RELATED"/>
    <property type="match status" value="1"/>
</dbReference>
<keyword evidence="6" id="KW-1185">Reference proteome</keyword>
<dbReference type="Pfam" id="PF00931">
    <property type="entry name" value="NB-ARC"/>
    <property type="match status" value="1"/>
</dbReference>
<evidence type="ECO:0000313" key="6">
    <source>
        <dbReference type="Proteomes" id="UP000595046"/>
    </source>
</evidence>
<dbReference type="InterPro" id="IPR019734">
    <property type="entry name" value="TPR_rpt"/>
</dbReference>
<dbReference type="PANTHER" id="PTHR47691:SF3">
    <property type="entry name" value="HTH-TYPE TRANSCRIPTIONAL REGULATOR RV0890C-RELATED"/>
    <property type="match status" value="1"/>
</dbReference>
<dbReference type="PROSITE" id="PS50005">
    <property type="entry name" value="TPR"/>
    <property type="match status" value="1"/>
</dbReference>
<name>A0A7T1WT68_9ACTN</name>
<dbReference type="SUPFAM" id="SSF48452">
    <property type="entry name" value="TPR-like"/>
    <property type="match status" value="3"/>
</dbReference>
<reference evidence="6" key="1">
    <citation type="submission" date="2020-02" db="EMBL/GenBank/DDBJ databases">
        <title>Streptomyces sp. ASO4wet.</title>
        <authorList>
            <person name="Risdian C."/>
            <person name="Landwehr W."/>
            <person name="Schupp P."/>
            <person name="Wink J."/>
        </authorList>
    </citation>
    <scope>NUCLEOTIDE SEQUENCE [LARGE SCALE GENOMIC DNA]</scope>
    <source>
        <strain evidence="6">ASO4wet</strain>
    </source>
</reference>
<feature type="domain" description="NB-ARC" evidence="4">
    <location>
        <begin position="104"/>
        <end position="254"/>
    </location>
</feature>
<accession>A0A7T1WT68</accession>
<evidence type="ECO:0000313" key="5">
    <source>
        <dbReference type="EMBL" id="QPP08274.1"/>
    </source>
</evidence>
<dbReference type="GO" id="GO:0043531">
    <property type="term" value="F:ADP binding"/>
    <property type="evidence" value="ECO:0007669"/>
    <property type="project" value="InterPro"/>
</dbReference>
<dbReference type="AlphaFoldDB" id="A0A7T1WT68"/>
<dbReference type="InterPro" id="IPR027417">
    <property type="entry name" value="P-loop_NTPase"/>
</dbReference>
<dbReference type="Gene3D" id="3.40.50.300">
    <property type="entry name" value="P-loop containing nucleotide triphosphate hydrolases"/>
    <property type="match status" value="1"/>
</dbReference>
<dbReference type="Proteomes" id="UP000595046">
    <property type="component" value="Chromosome"/>
</dbReference>
<feature type="transmembrane region" description="Helical" evidence="3">
    <location>
        <begin position="12"/>
        <end position="32"/>
    </location>
</feature>
<keyword evidence="1" id="KW-0802">TPR repeat</keyword>
<dbReference type="PRINTS" id="PR00364">
    <property type="entry name" value="DISEASERSIST"/>
</dbReference>
<evidence type="ECO:0000256" key="3">
    <source>
        <dbReference type="SAM" id="Phobius"/>
    </source>
</evidence>
<evidence type="ECO:0000256" key="1">
    <source>
        <dbReference type="PROSITE-ProRule" id="PRU00339"/>
    </source>
</evidence>
<feature type="compositionally biased region" description="Low complexity" evidence="2">
    <location>
        <begin position="438"/>
        <end position="449"/>
    </location>
</feature>
<proteinExistence type="predicted"/>
<dbReference type="Pfam" id="PF13424">
    <property type="entry name" value="TPR_12"/>
    <property type="match status" value="1"/>
</dbReference>
<evidence type="ECO:0000259" key="4">
    <source>
        <dbReference type="Pfam" id="PF00931"/>
    </source>
</evidence>
<dbReference type="RefSeq" id="WP_197352069.1">
    <property type="nucleotide sequence ID" value="NZ_CP048882.1"/>
</dbReference>
<dbReference type="SMART" id="SM00028">
    <property type="entry name" value="TPR"/>
    <property type="match status" value="9"/>
</dbReference>
<dbReference type="EMBL" id="CP048882">
    <property type="protein sequence ID" value="QPP08274.1"/>
    <property type="molecule type" value="Genomic_DNA"/>
</dbReference>
<dbReference type="KEGG" id="sbat:G4Z16_19850"/>
<dbReference type="InterPro" id="IPR002182">
    <property type="entry name" value="NB-ARC"/>
</dbReference>
<protein>
    <submittedName>
        <fullName evidence="5">Tetratricopeptide repeat protein</fullName>
    </submittedName>
</protein>